<gene>
    <name evidence="1" type="primary">MPP8_15</name>
    <name evidence="1" type="ORF">DSO57_1010698</name>
</gene>
<dbReference type="EMBL" id="QTSX02003586">
    <property type="protein sequence ID" value="KAJ9070213.1"/>
    <property type="molecule type" value="Genomic_DNA"/>
</dbReference>
<organism evidence="1 2">
    <name type="scientific">Entomophthora muscae</name>
    <dbReference type="NCBI Taxonomy" id="34485"/>
    <lineage>
        <taxon>Eukaryota</taxon>
        <taxon>Fungi</taxon>
        <taxon>Fungi incertae sedis</taxon>
        <taxon>Zoopagomycota</taxon>
        <taxon>Entomophthoromycotina</taxon>
        <taxon>Entomophthoromycetes</taxon>
        <taxon>Entomophthorales</taxon>
        <taxon>Entomophthoraceae</taxon>
        <taxon>Entomophthora</taxon>
    </lineage>
</organism>
<evidence type="ECO:0000313" key="2">
    <source>
        <dbReference type="Proteomes" id="UP001165960"/>
    </source>
</evidence>
<evidence type="ECO:0000313" key="1">
    <source>
        <dbReference type="EMBL" id="KAJ9070213.1"/>
    </source>
</evidence>
<reference evidence="1" key="1">
    <citation type="submission" date="2022-04" db="EMBL/GenBank/DDBJ databases">
        <title>Genome of the entomopathogenic fungus Entomophthora muscae.</title>
        <authorList>
            <person name="Elya C."/>
            <person name="Lovett B.R."/>
            <person name="Lee E."/>
            <person name="Macias A.M."/>
            <person name="Hajek A.E."/>
            <person name="De Bivort B.L."/>
            <person name="Kasson M.T."/>
            <person name="De Fine Licht H.H."/>
            <person name="Stajich J.E."/>
        </authorList>
    </citation>
    <scope>NUCLEOTIDE SEQUENCE</scope>
    <source>
        <strain evidence="1">Berkeley</strain>
    </source>
</reference>
<dbReference type="Proteomes" id="UP001165960">
    <property type="component" value="Unassembled WGS sequence"/>
</dbReference>
<comment type="caution">
    <text evidence="1">The sequence shown here is derived from an EMBL/GenBank/DDBJ whole genome shotgun (WGS) entry which is preliminary data.</text>
</comment>
<protein>
    <submittedName>
        <fullName evidence="1">M-phase phosphoprotein 8</fullName>
    </submittedName>
</protein>
<sequence length="229" mass="25401">MGTCFPTNGLRQPPPPIQTNCGEEYEVKYIHGNQTHYQKPQYYVKWRGYPLEESTWEPLSNLTNAQEAVQLYLNKKNQKEGDPGEEGDDVKIDNSYPLETQAQERDSNPSPGSLQATCLCFLGIKPLQAEAPVNSQSHNTDTSPTIVAPKEEPLKLPNEGRDGTYVSFMSLKSSQATNQEPTQERGTGPRPGPMTTMLKQDNQVAKSRFLTNERTSGLSAILLLSDPST</sequence>
<proteinExistence type="predicted"/>
<accession>A0ACC2T6I2</accession>
<keyword evidence="2" id="KW-1185">Reference proteome</keyword>
<name>A0ACC2T6I2_9FUNG</name>